<gene>
    <name evidence="3" type="ORF">H5410_027320</name>
</gene>
<feature type="compositionally biased region" description="Polar residues" evidence="1">
    <location>
        <begin position="278"/>
        <end position="288"/>
    </location>
</feature>
<feature type="region of interest" description="Disordered" evidence="1">
    <location>
        <begin position="302"/>
        <end position="367"/>
    </location>
</feature>
<comment type="caution">
    <text evidence="3">The sequence shown here is derived from an EMBL/GenBank/DDBJ whole genome shotgun (WGS) entry which is preliminary data.</text>
</comment>
<accession>A0A9J5Z324</accession>
<evidence type="ECO:0000256" key="2">
    <source>
        <dbReference type="SAM" id="Phobius"/>
    </source>
</evidence>
<feature type="compositionally biased region" description="Basic and acidic residues" evidence="1">
    <location>
        <begin position="91"/>
        <end position="102"/>
    </location>
</feature>
<dbReference type="Proteomes" id="UP000824120">
    <property type="component" value="Chromosome 5"/>
</dbReference>
<keyword evidence="2" id="KW-0472">Membrane</keyword>
<feature type="compositionally biased region" description="Basic and acidic residues" evidence="1">
    <location>
        <begin position="339"/>
        <end position="351"/>
    </location>
</feature>
<sequence length="383" mass="43994">MNKGTSQREQEVEQNNSFLATSVGHSIHVGEIVSIGTRTMQRENNSMQQMNLLEQQAIDQIAKKQASTNLSEDAQSWNFSFGIAGSRQQTKGKEVLSGKSNKENNAQTDATNTDAHLHNGVNEQTSRFVELSEYVNKQVQKAKEGQKEQHKDINQPGGTTRLQRAMTEPTWHIRTTSLRSPIIILGMILTLRGIEMILIKLIILLRKELWQKIQYEGIPNYCMYCKHQGHMENACTIKRRDQDIKKRKEMETEKKSKNKGEQEKGGTKIIQIHDSDMSGATTSSQHQQLPGKKRETYIQNQHGQEIPEQEDQWQTQKRKQNKNQEHSNPKTAWRPVSPHHKDTMDNSHKDQTPLGMNSRTKATLRRVTTAKVQAKNFFQYKDQ</sequence>
<evidence type="ECO:0000256" key="1">
    <source>
        <dbReference type="SAM" id="MobiDB-lite"/>
    </source>
</evidence>
<organism evidence="3 4">
    <name type="scientific">Solanum commersonii</name>
    <name type="common">Commerson's wild potato</name>
    <name type="synonym">Commerson's nightshade</name>
    <dbReference type="NCBI Taxonomy" id="4109"/>
    <lineage>
        <taxon>Eukaryota</taxon>
        <taxon>Viridiplantae</taxon>
        <taxon>Streptophyta</taxon>
        <taxon>Embryophyta</taxon>
        <taxon>Tracheophyta</taxon>
        <taxon>Spermatophyta</taxon>
        <taxon>Magnoliopsida</taxon>
        <taxon>eudicotyledons</taxon>
        <taxon>Gunneridae</taxon>
        <taxon>Pentapetalae</taxon>
        <taxon>asterids</taxon>
        <taxon>lamiids</taxon>
        <taxon>Solanales</taxon>
        <taxon>Solanaceae</taxon>
        <taxon>Solanoideae</taxon>
        <taxon>Solaneae</taxon>
        <taxon>Solanum</taxon>
    </lineage>
</organism>
<feature type="region of interest" description="Disordered" evidence="1">
    <location>
        <begin position="88"/>
        <end position="118"/>
    </location>
</feature>
<evidence type="ECO:0000313" key="3">
    <source>
        <dbReference type="EMBL" id="KAG5605828.1"/>
    </source>
</evidence>
<evidence type="ECO:0000313" key="4">
    <source>
        <dbReference type="Proteomes" id="UP000824120"/>
    </source>
</evidence>
<name>A0A9J5Z324_SOLCO</name>
<keyword evidence="2" id="KW-0812">Transmembrane</keyword>
<feature type="compositionally biased region" description="Polar residues" evidence="1">
    <location>
        <begin position="103"/>
        <end position="114"/>
    </location>
</feature>
<feature type="transmembrane region" description="Helical" evidence="2">
    <location>
        <begin position="182"/>
        <end position="205"/>
    </location>
</feature>
<feature type="region of interest" description="Disordered" evidence="1">
    <location>
        <begin position="246"/>
        <end position="267"/>
    </location>
</feature>
<keyword evidence="4" id="KW-1185">Reference proteome</keyword>
<reference evidence="3 4" key="1">
    <citation type="submission" date="2020-09" db="EMBL/GenBank/DDBJ databases">
        <title>De no assembly of potato wild relative species, Solanum commersonii.</title>
        <authorList>
            <person name="Cho K."/>
        </authorList>
    </citation>
    <scope>NUCLEOTIDE SEQUENCE [LARGE SCALE GENOMIC DNA]</scope>
    <source>
        <strain evidence="3">LZ3.2</strain>
        <tissue evidence="3">Leaf</tissue>
    </source>
</reference>
<dbReference type="AlphaFoldDB" id="A0A9J5Z324"/>
<dbReference type="EMBL" id="JACXVP010000005">
    <property type="protein sequence ID" value="KAG5605828.1"/>
    <property type="molecule type" value="Genomic_DNA"/>
</dbReference>
<feature type="region of interest" description="Disordered" evidence="1">
    <location>
        <begin position="274"/>
        <end position="293"/>
    </location>
</feature>
<proteinExistence type="predicted"/>
<keyword evidence="2" id="KW-1133">Transmembrane helix</keyword>
<protein>
    <submittedName>
        <fullName evidence="3">Uncharacterized protein</fullName>
    </submittedName>
</protein>